<protein>
    <recommendedName>
        <fullName evidence="4">SGNH/GDSL hydrolase family protein</fullName>
    </recommendedName>
</protein>
<accession>A0ABS5DT13</accession>
<proteinExistence type="predicted"/>
<comment type="caution">
    <text evidence="2">The sequence shown here is derived from an EMBL/GenBank/DDBJ whole genome shotgun (WGS) entry which is preliminary data.</text>
</comment>
<reference evidence="2 3" key="1">
    <citation type="submission" date="2021-04" db="EMBL/GenBank/DDBJ databases">
        <title>The genome sequence of type strain Ideonella paludis KCTC 32238.</title>
        <authorList>
            <person name="Liu Y."/>
        </authorList>
    </citation>
    <scope>NUCLEOTIDE SEQUENCE [LARGE SCALE GENOMIC DNA]</scope>
    <source>
        <strain evidence="2 3">KCTC 32238</strain>
    </source>
</reference>
<keyword evidence="1" id="KW-0732">Signal</keyword>
<organism evidence="2 3">
    <name type="scientific">Ideonella paludis</name>
    <dbReference type="NCBI Taxonomy" id="1233411"/>
    <lineage>
        <taxon>Bacteria</taxon>
        <taxon>Pseudomonadati</taxon>
        <taxon>Pseudomonadota</taxon>
        <taxon>Betaproteobacteria</taxon>
        <taxon>Burkholderiales</taxon>
        <taxon>Sphaerotilaceae</taxon>
        <taxon>Ideonella</taxon>
    </lineage>
</organism>
<dbReference type="EMBL" id="JAGQDG010000001">
    <property type="protein sequence ID" value="MBQ0934286.1"/>
    <property type="molecule type" value="Genomic_DNA"/>
</dbReference>
<dbReference type="InterPro" id="IPR036514">
    <property type="entry name" value="SGNH_hydro_sf"/>
</dbReference>
<dbReference type="Proteomes" id="UP000672097">
    <property type="component" value="Unassembled WGS sequence"/>
</dbReference>
<dbReference type="Gene3D" id="3.40.50.1110">
    <property type="entry name" value="SGNH hydrolase"/>
    <property type="match status" value="1"/>
</dbReference>
<evidence type="ECO:0000313" key="2">
    <source>
        <dbReference type="EMBL" id="MBQ0934286.1"/>
    </source>
</evidence>
<evidence type="ECO:0000256" key="1">
    <source>
        <dbReference type="SAM" id="SignalP"/>
    </source>
</evidence>
<dbReference type="RefSeq" id="WP_210805989.1">
    <property type="nucleotide sequence ID" value="NZ_JAGQDG010000001.1"/>
</dbReference>
<evidence type="ECO:0000313" key="3">
    <source>
        <dbReference type="Proteomes" id="UP000672097"/>
    </source>
</evidence>
<feature type="chain" id="PRO_5045089048" description="SGNH/GDSL hydrolase family protein" evidence="1">
    <location>
        <begin position="26"/>
        <end position="265"/>
    </location>
</feature>
<feature type="signal peptide" evidence="1">
    <location>
        <begin position="1"/>
        <end position="25"/>
    </location>
</feature>
<sequence>MLLLGSLRRCLAGLVLGLAAGLAACGGGQSATSGSTGDAATADVSVLMMGNSHTSLGALPEQLSALLQAGLPGKKVAIVVAPGWMFLDERAVDAPSLTLLQSQRWTAVVLQAQKYSSSGLVDYPTDGAERLVQASRAQSALPVMFPEWPRLGVDEAQRIYALHVGIAQRQPACVPPIGQAWDLALQRHPQLRLHDADGNHANTAGAYLSALMLYAGITGGSPRALPNLNFGVSAEDQALLRSAAADTLSQISARQHCPNDARLIP</sequence>
<name>A0ABS5DT13_9BURK</name>
<evidence type="ECO:0008006" key="4">
    <source>
        <dbReference type="Google" id="ProtNLM"/>
    </source>
</evidence>
<keyword evidence="3" id="KW-1185">Reference proteome</keyword>
<gene>
    <name evidence="2" type="ORF">KAK11_03020</name>
</gene>